<feature type="repeat" description="ANK" evidence="4">
    <location>
        <begin position="982"/>
        <end position="1014"/>
    </location>
</feature>
<dbReference type="PANTHER" id="PTHR24198:SF165">
    <property type="entry name" value="ANKYRIN REPEAT-CONTAINING PROTEIN-RELATED"/>
    <property type="match status" value="1"/>
</dbReference>
<evidence type="ECO:0000313" key="9">
    <source>
        <dbReference type="Proteomes" id="UP000700596"/>
    </source>
</evidence>
<feature type="repeat" description="ANK" evidence="4">
    <location>
        <begin position="1403"/>
        <end position="1435"/>
    </location>
</feature>
<feature type="repeat" description="ANK" evidence="4">
    <location>
        <begin position="1266"/>
        <end position="1298"/>
    </location>
</feature>
<dbReference type="Pfam" id="PF12796">
    <property type="entry name" value="Ank_2"/>
    <property type="match status" value="3"/>
</dbReference>
<dbReference type="Pfam" id="PF05057">
    <property type="entry name" value="DUF676"/>
    <property type="match status" value="1"/>
</dbReference>
<reference evidence="8" key="1">
    <citation type="journal article" date="2021" name="Nat. Commun.">
        <title>Genetic determinants of endophytism in the Arabidopsis root mycobiome.</title>
        <authorList>
            <person name="Mesny F."/>
            <person name="Miyauchi S."/>
            <person name="Thiergart T."/>
            <person name="Pickel B."/>
            <person name="Atanasova L."/>
            <person name="Karlsson M."/>
            <person name="Huettel B."/>
            <person name="Barry K.W."/>
            <person name="Haridas S."/>
            <person name="Chen C."/>
            <person name="Bauer D."/>
            <person name="Andreopoulos W."/>
            <person name="Pangilinan J."/>
            <person name="LaButti K."/>
            <person name="Riley R."/>
            <person name="Lipzen A."/>
            <person name="Clum A."/>
            <person name="Drula E."/>
            <person name="Henrissat B."/>
            <person name="Kohler A."/>
            <person name="Grigoriev I.V."/>
            <person name="Martin F.M."/>
            <person name="Hacquard S."/>
        </authorList>
    </citation>
    <scope>NUCLEOTIDE SEQUENCE</scope>
    <source>
        <strain evidence="8">MPI-CAGE-CH-0243</strain>
    </source>
</reference>
<protein>
    <submittedName>
        <fullName evidence="8">Ankyrin repeat-containing domain protein</fullName>
    </submittedName>
</protein>
<evidence type="ECO:0000256" key="1">
    <source>
        <dbReference type="ARBA" id="ARBA00007920"/>
    </source>
</evidence>
<feature type="compositionally biased region" description="Basic and acidic residues" evidence="5">
    <location>
        <begin position="855"/>
        <end position="868"/>
    </location>
</feature>
<feature type="compositionally biased region" description="Acidic residues" evidence="5">
    <location>
        <begin position="789"/>
        <end position="798"/>
    </location>
</feature>
<dbReference type="PROSITE" id="PS50088">
    <property type="entry name" value="ANK_REPEAT"/>
    <property type="match status" value="6"/>
</dbReference>
<feature type="domain" description="Nephrocystin 3-like N-terminal" evidence="7">
    <location>
        <begin position="361"/>
        <end position="554"/>
    </location>
</feature>
<keyword evidence="9" id="KW-1185">Reference proteome</keyword>
<feature type="region of interest" description="Disordered" evidence="5">
    <location>
        <begin position="784"/>
        <end position="887"/>
    </location>
</feature>
<dbReference type="Gene3D" id="1.25.40.20">
    <property type="entry name" value="Ankyrin repeat-containing domain"/>
    <property type="match status" value="3"/>
</dbReference>
<feature type="repeat" description="ANK" evidence="4">
    <location>
        <begin position="1370"/>
        <end position="1402"/>
    </location>
</feature>
<feature type="compositionally biased region" description="Acidic residues" evidence="5">
    <location>
        <begin position="869"/>
        <end position="887"/>
    </location>
</feature>
<dbReference type="SUPFAM" id="SSF48403">
    <property type="entry name" value="Ankyrin repeat"/>
    <property type="match status" value="2"/>
</dbReference>
<dbReference type="InterPro" id="IPR056884">
    <property type="entry name" value="NPHP3-like_N"/>
</dbReference>
<dbReference type="InterPro" id="IPR036770">
    <property type="entry name" value="Ankyrin_rpt-contain_sf"/>
</dbReference>
<keyword evidence="3 4" id="KW-0040">ANK repeat</keyword>
<name>A0A9P9EIV1_9PLEO</name>
<dbReference type="SUPFAM" id="SSF53474">
    <property type="entry name" value="alpha/beta-Hydrolases"/>
    <property type="match status" value="1"/>
</dbReference>
<dbReference type="EMBL" id="JAGMWT010000001">
    <property type="protein sequence ID" value="KAH7138655.1"/>
    <property type="molecule type" value="Genomic_DNA"/>
</dbReference>
<evidence type="ECO:0000256" key="5">
    <source>
        <dbReference type="SAM" id="MobiDB-lite"/>
    </source>
</evidence>
<dbReference type="OrthoDB" id="427518at2759"/>
<evidence type="ECO:0000256" key="3">
    <source>
        <dbReference type="ARBA" id="ARBA00023043"/>
    </source>
</evidence>
<feature type="compositionally biased region" description="Acidic residues" evidence="5">
    <location>
        <begin position="1496"/>
        <end position="1518"/>
    </location>
</feature>
<feature type="region of interest" description="Disordered" evidence="5">
    <location>
        <begin position="1465"/>
        <end position="1518"/>
    </location>
</feature>
<feature type="compositionally biased region" description="Acidic residues" evidence="5">
    <location>
        <begin position="1469"/>
        <end position="1486"/>
    </location>
</feature>
<dbReference type="InterPro" id="IPR002110">
    <property type="entry name" value="Ankyrin_rpt"/>
</dbReference>
<feature type="compositionally biased region" description="Basic and acidic residues" evidence="5">
    <location>
        <begin position="799"/>
        <end position="836"/>
    </location>
</feature>
<proteinExistence type="inferred from homology"/>
<evidence type="ECO:0000259" key="6">
    <source>
        <dbReference type="Pfam" id="PF05057"/>
    </source>
</evidence>
<evidence type="ECO:0000256" key="2">
    <source>
        <dbReference type="ARBA" id="ARBA00022737"/>
    </source>
</evidence>
<comment type="similarity">
    <text evidence="1">Belongs to the putative lipase ROG1 family.</text>
</comment>
<dbReference type="GO" id="GO:0010564">
    <property type="term" value="P:regulation of cell cycle process"/>
    <property type="evidence" value="ECO:0007669"/>
    <property type="project" value="TreeGrafter"/>
</dbReference>
<accession>A0A9P9EIV1</accession>
<sequence length="1518" mass="168294">MAEIATKPKKTTYENIEQGIKELYPKGDKEYKGTNPIDVVFVPGLGANPEESWLKGKFNWASDKNGLVKEYPNARVLLYQCESAFHGSLKVEQFLDNLALGLVDGLQSYRGDQIQRPLVFIGHSMGGLVIAKAVTIMDARRDIYPKMFEATAGCIFFGSPFLGAEAASVAAMFANVAEKFGVATTSKLLDMMKPGDEALRELRGEFLRLANKLNPKIEIHCFWEEQTTDVAEMAAEFIKKRDTPNLAGRVSGALFDLFKAATEPFKIVNRESATFENAVSNSGLAANHRNLVKFEDPKESRYQLMRAPLKRIVHGALLIAKNRVNSVRDVDLEVMKNITKALSGNSAPAKRKLLEKKFTSSSWLPTEKEFSQWLAAEDDPHDSTEADTPRGDCLWICGAEGRGKTGATIAAIHQIEKTIASDKHVQGGIAPILLVYFFCDPVADSSTAEELLKSLVWQLTQEQPLFASYAKQFTKREGKNPVSLSVENLWQSLQDMFSDKTASSRIYVVINNLHHLADESDSTRKLMELIRGDIDIMNNEETSRTSVRWLFTSRKAKVSIDANLLQVNTVRIIDLEDDKYVDQVQLELRKHAQKKVASLAAEKKYKKDLAYFVSSLIGNRAKNTGWIDTTVLQLEEIPEAENPFRVRQVLKVLPQELDDLLDASWQQIFTTNPEQVDKIKEMLRALVLTYEDPSLEELAILAGFPSDEQSISELRSLVELCASFLITYGTDSPSDIVYFKNDISKPHLLRHAKKLLGLSEEEIQWQQGELALRAFTHLLERYVEPEVEKESDDEDDEGGEKKSGDDEEDEKKSNVDEAEKQAEGDEGEKTETGEEEHKEDEEAKEPDAVTNDGEASEKHEDDANKEETNDANEDSDDSDDDSDDTAEPETAALPYMAKHWLHHAAKATVDMAEELSREEDFWKKDSPIRNRWQRQYQHLIGEDWPTDTWTALHVTSAWGYRHLVSALIRNGHLEEITVYDSLTNAPLHLAAYFSRPNIVEELLYRGAGVNDGESLNCETPLSMASYYGNTKVMKLLINSGAHVNAADNDVGPLINNAIRSGNFQAVELLVENKATLSYESNGPLEVAASLPDQTIFKYLMDAGKAQLQDHDYDAAFVAAAYAGNAEVFDRLLDEHEHSNEVAQRALQQATQETEWGIVRKILEHYQDLDCNDLFKAVATSAEDLNELLDTVWQYSDGKITQTALDDALYEATDNEKESTVRKLLELGASANATGEVYGNALTAAAYDGTINMVKMLLDAGAEIESDSGWALQTAAGEGHTEVVLELLSRGANVNSLTTDHRFPQGTALQAAVESSKESLVELLLEKGADPNLGAGEYTCPIIGAARKAEADILAIIVKAGAKINVFGGSDGSTPLINAAMFLHRKDIEVLVDHGADVNLADPDGDTALIMCALYQDTDSVTYLLEKGADVKHYSKSRKINALQAAFEGGNQECLKVVIDHVSKMISGDQYEEEEKETEEKDEDGADSEATGGTHDSDEEESEANEGAQESDEEESDDE</sequence>
<dbReference type="InterPro" id="IPR007751">
    <property type="entry name" value="DUF676_lipase-like"/>
</dbReference>
<evidence type="ECO:0000313" key="8">
    <source>
        <dbReference type="EMBL" id="KAH7138655.1"/>
    </source>
</evidence>
<dbReference type="InterPro" id="IPR027417">
    <property type="entry name" value="P-loop_NTPase"/>
</dbReference>
<feature type="repeat" description="ANK" evidence="4">
    <location>
        <begin position="1303"/>
        <end position="1335"/>
    </location>
</feature>
<dbReference type="PROSITE" id="PS50297">
    <property type="entry name" value="ANK_REP_REGION"/>
    <property type="match status" value="6"/>
</dbReference>
<keyword evidence="2" id="KW-0677">Repeat</keyword>
<dbReference type="GO" id="GO:0005737">
    <property type="term" value="C:cytoplasm"/>
    <property type="evidence" value="ECO:0007669"/>
    <property type="project" value="TreeGrafter"/>
</dbReference>
<dbReference type="InterPro" id="IPR029058">
    <property type="entry name" value="AB_hydrolase_fold"/>
</dbReference>
<dbReference type="Proteomes" id="UP000700596">
    <property type="component" value="Unassembled WGS sequence"/>
</dbReference>
<dbReference type="Gene3D" id="3.40.50.300">
    <property type="entry name" value="P-loop containing nucleotide triphosphate hydrolases"/>
    <property type="match status" value="1"/>
</dbReference>
<feature type="domain" description="DUF676" evidence="6">
    <location>
        <begin position="39"/>
        <end position="173"/>
    </location>
</feature>
<feature type="repeat" description="ANK" evidence="4">
    <location>
        <begin position="1016"/>
        <end position="1048"/>
    </location>
</feature>
<organism evidence="8 9">
    <name type="scientific">Dendryphion nanum</name>
    <dbReference type="NCBI Taxonomy" id="256645"/>
    <lineage>
        <taxon>Eukaryota</taxon>
        <taxon>Fungi</taxon>
        <taxon>Dikarya</taxon>
        <taxon>Ascomycota</taxon>
        <taxon>Pezizomycotina</taxon>
        <taxon>Dothideomycetes</taxon>
        <taxon>Pleosporomycetidae</taxon>
        <taxon>Pleosporales</taxon>
        <taxon>Torulaceae</taxon>
        <taxon>Dendryphion</taxon>
    </lineage>
</organism>
<evidence type="ECO:0000256" key="4">
    <source>
        <dbReference type="PROSITE-ProRule" id="PRU00023"/>
    </source>
</evidence>
<dbReference type="Pfam" id="PF24883">
    <property type="entry name" value="NPHP3_N"/>
    <property type="match status" value="1"/>
</dbReference>
<comment type="caution">
    <text evidence="8">The sequence shown here is derived from an EMBL/GenBank/DDBJ whole genome shotgun (WGS) entry which is preliminary data.</text>
</comment>
<evidence type="ECO:0000259" key="7">
    <source>
        <dbReference type="Pfam" id="PF24883"/>
    </source>
</evidence>
<gene>
    <name evidence="8" type="ORF">B0J11DRAFT_451086</name>
</gene>
<dbReference type="SMART" id="SM00248">
    <property type="entry name" value="ANK"/>
    <property type="match status" value="14"/>
</dbReference>
<dbReference type="Pfam" id="PF00023">
    <property type="entry name" value="Ank"/>
    <property type="match status" value="1"/>
</dbReference>
<dbReference type="Gene3D" id="3.40.50.1820">
    <property type="entry name" value="alpha/beta hydrolase"/>
    <property type="match status" value="1"/>
</dbReference>
<dbReference type="PANTHER" id="PTHR24198">
    <property type="entry name" value="ANKYRIN REPEAT AND PROTEIN KINASE DOMAIN-CONTAINING PROTEIN"/>
    <property type="match status" value="1"/>
</dbReference>